<protein>
    <submittedName>
        <fullName evidence="2">Uncharacterized protein</fullName>
    </submittedName>
</protein>
<dbReference type="EMBL" id="HG723412">
    <property type="protein sequence ID" value="CDJ66094.1"/>
    <property type="molecule type" value="Genomic_DNA"/>
</dbReference>
<evidence type="ECO:0000313" key="2">
    <source>
        <dbReference type="EMBL" id="CDJ66094.1"/>
    </source>
</evidence>
<feature type="region of interest" description="Disordered" evidence="1">
    <location>
        <begin position="77"/>
        <end position="117"/>
    </location>
</feature>
<evidence type="ECO:0000256" key="1">
    <source>
        <dbReference type="SAM" id="MobiDB-lite"/>
    </source>
</evidence>
<reference evidence="2" key="1">
    <citation type="submission" date="2013-10" db="EMBL/GenBank/DDBJ databases">
        <title>Genomic analysis of the causative agents of coccidiosis in chickens.</title>
        <authorList>
            <person name="Reid A.J."/>
            <person name="Blake D."/>
            <person name="Billington K."/>
            <person name="Browne H."/>
            <person name="Dunn M."/>
            <person name="Hung S."/>
            <person name="Kawahara F."/>
            <person name="Miranda-Saavedra D."/>
            <person name="Mourier T."/>
            <person name="Nagra H."/>
            <person name="Otto T.D."/>
            <person name="Rawlings N."/>
            <person name="Sanchez A."/>
            <person name="Sanders M."/>
            <person name="Subramaniam C."/>
            <person name="Tay Y."/>
            <person name="Dear P."/>
            <person name="Doerig C."/>
            <person name="Gruber A."/>
            <person name="Parkinson J."/>
            <person name="Shirley M."/>
            <person name="Wan K.L."/>
            <person name="Berriman M."/>
            <person name="Tomley F."/>
            <person name="Pain A."/>
        </authorList>
    </citation>
    <scope>NUCLEOTIDE SEQUENCE [LARGE SCALE GENOMIC DNA]</scope>
    <source>
        <strain evidence="2">Houghton</strain>
    </source>
</reference>
<dbReference type="Proteomes" id="UP000030754">
    <property type="component" value="Unassembled WGS sequence"/>
</dbReference>
<dbReference type="OrthoDB" id="10453789at2759"/>
<proteinExistence type="predicted"/>
<evidence type="ECO:0000313" key="3">
    <source>
        <dbReference type="Proteomes" id="UP000030754"/>
    </source>
</evidence>
<reference evidence="2" key="2">
    <citation type="submission" date="2013-10" db="EMBL/GenBank/DDBJ databases">
        <authorList>
            <person name="Aslett M."/>
        </authorList>
    </citation>
    <scope>NUCLEOTIDE SEQUENCE [LARGE SCALE GENOMIC DNA]</scope>
    <source>
        <strain evidence="2">Houghton</strain>
    </source>
</reference>
<dbReference type="GeneID" id="25471652"/>
<accession>U6MUH9</accession>
<organism evidence="2 3">
    <name type="scientific">Eimeria necatrix</name>
    <dbReference type="NCBI Taxonomy" id="51315"/>
    <lineage>
        <taxon>Eukaryota</taxon>
        <taxon>Sar</taxon>
        <taxon>Alveolata</taxon>
        <taxon>Apicomplexa</taxon>
        <taxon>Conoidasida</taxon>
        <taxon>Coccidia</taxon>
        <taxon>Eucoccidiorida</taxon>
        <taxon>Eimeriorina</taxon>
        <taxon>Eimeriidae</taxon>
        <taxon>Eimeria</taxon>
    </lineage>
</organism>
<keyword evidence="3" id="KW-1185">Reference proteome</keyword>
<gene>
    <name evidence="2" type="ORF">ENH_00014700</name>
</gene>
<dbReference type="VEuPathDB" id="ToxoDB:ENH_00014700"/>
<sequence>MNFFETTYSVFHGPSNSMWASRPAAAAAAAAVGKSTRPATAEAAAAAAAAAGAAAAAAGEPFCTLSAIKNPLWGFSDPPPPGVPGPKWLKADRPAANKAGGPPGGPPGAPGAPEAPTTYLASYQDRRRSFPILNYDIREEQQQQEGAAAAAAESTLRGGCSSSAAAAKASGIVAAATITPAAAAPPAAAALTSPAAATAASGGVYTPEGNPLFDASLSRDRRHDLSSLKLQQQQQKGAAAAAAAAAEGVGPPRSFETSYQLIGHPGVGPHTLADVFAAAKTNQRIQICKNKTQKPAGMDSLTEAFWYFPPKLPAYSRVTAAALAARAAPPE</sequence>
<dbReference type="RefSeq" id="XP_013434561.1">
    <property type="nucleotide sequence ID" value="XM_013579107.1"/>
</dbReference>
<dbReference type="AlphaFoldDB" id="U6MUH9"/>
<name>U6MUH9_9EIME</name>